<feature type="compositionally biased region" description="Low complexity" evidence="10">
    <location>
        <begin position="103"/>
        <end position="118"/>
    </location>
</feature>
<evidence type="ECO:0000313" key="12">
    <source>
        <dbReference type="EMBL" id="VVT54531.1"/>
    </source>
</evidence>
<keyword evidence="5" id="KW-0677">Repeat</keyword>
<evidence type="ECO:0000313" key="13">
    <source>
        <dbReference type="Proteomes" id="UP000398389"/>
    </source>
</evidence>
<keyword evidence="7 8" id="KW-0472">Membrane</keyword>
<feature type="transmembrane region" description="Helical" evidence="11">
    <location>
        <begin position="342"/>
        <end position="363"/>
    </location>
</feature>
<comment type="subcellular location">
    <subcellularLocation>
        <location evidence="1">Membrane</location>
        <topology evidence="1">Multi-pass membrane protein</topology>
    </subcellularLocation>
</comment>
<dbReference type="Pfam" id="PF00153">
    <property type="entry name" value="Mito_carr"/>
    <property type="match status" value="4"/>
</dbReference>
<dbReference type="InterPro" id="IPR023395">
    <property type="entry name" value="MCP_dom_sf"/>
</dbReference>
<feature type="region of interest" description="Disordered" evidence="10">
    <location>
        <begin position="1"/>
        <end position="28"/>
    </location>
</feature>
<dbReference type="InterPro" id="IPR052217">
    <property type="entry name" value="Mito/Peroxisomal_Carrier"/>
</dbReference>
<feature type="region of interest" description="Disordered" evidence="10">
    <location>
        <begin position="80"/>
        <end position="118"/>
    </location>
</feature>
<feature type="repeat" description="Solcar" evidence="8">
    <location>
        <begin position="31"/>
        <end position="170"/>
    </location>
</feature>
<evidence type="ECO:0000256" key="8">
    <source>
        <dbReference type="PROSITE-ProRule" id="PRU00282"/>
    </source>
</evidence>
<dbReference type="Gene3D" id="1.50.40.10">
    <property type="entry name" value="Mitochondrial carrier domain"/>
    <property type="match status" value="1"/>
</dbReference>
<dbReference type="GeneID" id="43582937"/>
<evidence type="ECO:0000256" key="11">
    <source>
        <dbReference type="SAM" id="Phobius"/>
    </source>
</evidence>
<organism evidence="12 13">
    <name type="scientific">Magnusiomyces paraingens</name>
    <dbReference type="NCBI Taxonomy" id="2606893"/>
    <lineage>
        <taxon>Eukaryota</taxon>
        <taxon>Fungi</taxon>
        <taxon>Dikarya</taxon>
        <taxon>Ascomycota</taxon>
        <taxon>Saccharomycotina</taxon>
        <taxon>Dipodascomycetes</taxon>
        <taxon>Dipodascales</taxon>
        <taxon>Dipodascaceae</taxon>
        <taxon>Magnusiomyces</taxon>
    </lineage>
</organism>
<sequence>MSSSSPSSPSSSSSSSSNSIQKRPRVEPSDMPAWANAFSGAIGGAVAGLLVFPIDLVTTRLQVQDKLNLQSALVSSSKSSSTQEQEFLGNDGKNSKKQLATKSSSSSSSVATTTTTTTGPEPYKGVWDAICRIYHDEGVLAFYDGAVQDTLSTMISAFFYFYAYDILRTARVRHASKQAAKRAAALRLKSQGVEGVNTRVVTVTKRTNVPATLGVIEELAIGSLAGIFCKFFTAPLNNIVTRQQTAALTAATSKSCFSKSTIDVGHTQARHVSAARVARDIYNERGIWGFWTGFRATILLSVNPSLTYYFFQLLKVLFIRGERGMTRAQRQRRRDNPTSAELFFFSASAKTLASLITYPLILIKTQMQVRRESNGPALGATLIDIVKTKGVRYLYQGAMGQILKGFFSQGITMLTKDQIARTIIYLYFVLHKLKKGY</sequence>
<dbReference type="GO" id="GO:0015217">
    <property type="term" value="F:ADP transmembrane transporter activity"/>
    <property type="evidence" value="ECO:0007669"/>
    <property type="project" value="TreeGrafter"/>
</dbReference>
<keyword evidence="6 11" id="KW-1133">Transmembrane helix</keyword>
<dbReference type="OrthoDB" id="18574at2759"/>
<proteinExistence type="inferred from homology"/>
<dbReference type="PANTHER" id="PTHR45939">
    <property type="entry name" value="PEROXISOMAL MEMBRANE PROTEIN PMP34-RELATED"/>
    <property type="match status" value="1"/>
</dbReference>
<evidence type="ECO:0000256" key="3">
    <source>
        <dbReference type="ARBA" id="ARBA00022448"/>
    </source>
</evidence>
<evidence type="ECO:0000256" key="5">
    <source>
        <dbReference type="ARBA" id="ARBA00022737"/>
    </source>
</evidence>
<feature type="repeat" description="Solcar" evidence="8">
    <location>
        <begin position="337"/>
        <end position="422"/>
    </location>
</feature>
<dbReference type="AlphaFoldDB" id="A0A5E8BTV1"/>
<evidence type="ECO:0000256" key="7">
    <source>
        <dbReference type="ARBA" id="ARBA00023136"/>
    </source>
</evidence>
<reference evidence="12 13" key="1">
    <citation type="submission" date="2019-09" db="EMBL/GenBank/DDBJ databases">
        <authorList>
            <person name="Brejova B."/>
        </authorList>
    </citation>
    <scope>NUCLEOTIDE SEQUENCE [LARGE SCALE GENOMIC DNA]</scope>
</reference>
<dbReference type="InterPro" id="IPR018108">
    <property type="entry name" value="MCP_transmembrane"/>
</dbReference>
<keyword evidence="4 8" id="KW-0812">Transmembrane</keyword>
<accession>A0A5E8BTV1</accession>
<evidence type="ECO:0000256" key="4">
    <source>
        <dbReference type="ARBA" id="ARBA00022692"/>
    </source>
</evidence>
<keyword evidence="13" id="KW-1185">Reference proteome</keyword>
<dbReference type="PANTHER" id="PTHR45939:SF2">
    <property type="entry name" value="CARRIER PROTEIN, PUTATIVE (AFU_ORTHOLOGUE AFUA_2G13870)-RELATED"/>
    <property type="match status" value="1"/>
</dbReference>
<evidence type="ECO:0000256" key="6">
    <source>
        <dbReference type="ARBA" id="ARBA00022989"/>
    </source>
</evidence>
<dbReference type="GO" id="GO:0016020">
    <property type="term" value="C:membrane"/>
    <property type="evidence" value="ECO:0007669"/>
    <property type="project" value="UniProtKB-SubCell"/>
</dbReference>
<evidence type="ECO:0000256" key="2">
    <source>
        <dbReference type="ARBA" id="ARBA00006375"/>
    </source>
</evidence>
<evidence type="ECO:0008006" key="14">
    <source>
        <dbReference type="Google" id="ProtNLM"/>
    </source>
</evidence>
<feature type="repeat" description="Solcar" evidence="8">
    <location>
        <begin position="213"/>
        <end position="317"/>
    </location>
</feature>
<evidence type="ECO:0000256" key="9">
    <source>
        <dbReference type="RuleBase" id="RU000488"/>
    </source>
</evidence>
<feature type="compositionally biased region" description="Low complexity" evidence="10">
    <location>
        <begin position="1"/>
        <end position="19"/>
    </location>
</feature>
<evidence type="ECO:0000256" key="1">
    <source>
        <dbReference type="ARBA" id="ARBA00004141"/>
    </source>
</evidence>
<dbReference type="EMBL" id="CABVLU010000003">
    <property type="protein sequence ID" value="VVT54531.1"/>
    <property type="molecule type" value="Genomic_DNA"/>
</dbReference>
<comment type="similarity">
    <text evidence="2 9">Belongs to the mitochondrial carrier (TC 2.A.29) family.</text>
</comment>
<gene>
    <name evidence="12" type="ORF">SAPINGB_P004122</name>
</gene>
<protein>
    <recommendedName>
        <fullName evidence="14">Mitochondrial carrier protein</fullName>
    </recommendedName>
</protein>
<dbReference type="RefSeq" id="XP_031854728.1">
    <property type="nucleotide sequence ID" value="XM_031998837.1"/>
</dbReference>
<dbReference type="Proteomes" id="UP000398389">
    <property type="component" value="Unassembled WGS sequence"/>
</dbReference>
<dbReference type="SUPFAM" id="SSF103506">
    <property type="entry name" value="Mitochondrial carrier"/>
    <property type="match status" value="1"/>
</dbReference>
<keyword evidence="3 9" id="KW-0813">Transport</keyword>
<name>A0A5E8BTV1_9ASCO</name>
<dbReference type="PROSITE" id="PS50920">
    <property type="entry name" value="SOLCAR"/>
    <property type="match status" value="3"/>
</dbReference>
<evidence type="ECO:0000256" key="10">
    <source>
        <dbReference type="SAM" id="MobiDB-lite"/>
    </source>
</evidence>
<feature type="transmembrane region" description="Helical" evidence="11">
    <location>
        <begin position="288"/>
        <end position="311"/>
    </location>
</feature>